<dbReference type="Proteomes" id="UP001159427">
    <property type="component" value="Unassembled WGS sequence"/>
</dbReference>
<comment type="caution">
    <text evidence="1">The sequence shown here is derived from an EMBL/GenBank/DDBJ whole genome shotgun (WGS) entry which is preliminary data.</text>
</comment>
<reference evidence="1 2" key="1">
    <citation type="submission" date="2022-05" db="EMBL/GenBank/DDBJ databases">
        <authorList>
            <consortium name="Genoscope - CEA"/>
            <person name="William W."/>
        </authorList>
    </citation>
    <scope>NUCLEOTIDE SEQUENCE [LARGE SCALE GENOMIC DNA]</scope>
</reference>
<organism evidence="1 2">
    <name type="scientific">Porites evermanni</name>
    <dbReference type="NCBI Taxonomy" id="104178"/>
    <lineage>
        <taxon>Eukaryota</taxon>
        <taxon>Metazoa</taxon>
        <taxon>Cnidaria</taxon>
        <taxon>Anthozoa</taxon>
        <taxon>Hexacorallia</taxon>
        <taxon>Scleractinia</taxon>
        <taxon>Fungiina</taxon>
        <taxon>Poritidae</taxon>
        <taxon>Porites</taxon>
    </lineage>
</organism>
<evidence type="ECO:0000313" key="2">
    <source>
        <dbReference type="Proteomes" id="UP001159427"/>
    </source>
</evidence>
<accession>A0ABN8M6N8</accession>
<dbReference type="EMBL" id="CALNXI010000301">
    <property type="protein sequence ID" value="CAH3024362.1"/>
    <property type="molecule type" value="Genomic_DNA"/>
</dbReference>
<evidence type="ECO:0008006" key="3">
    <source>
        <dbReference type="Google" id="ProtNLM"/>
    </source>
</evidence>
<sequence>MLGVERFTIFSGGANGVDLEADRFARDFGLPVKIIIPPCHPRSKYLHPLTHQQLGEAIPITNQVSNRLNKPLSNPISLQYIHRNYHVVKQAEMVLAFTSFQPESNLCFGGTGWAVEMAKLLKKILYVYDVERNIWFWYNHQQDIFYACDQMSEEQFALPTFLPKTAIVGIRNIYDFPDALLELQDTFKRSLNIPV</sequence>
<dbReference type="Gene3D" id="3.40.50.450">
    <property type="match status" value="1"/>
</dbReference>
<proteinExistence type="predicted"/>
<name>A0ABN8M6N8_9CNID</name>
<evidence type="ECO:0000313" key="1">
    <source>
        <dbReference type="EMBL" id="CAH3024362.1"/>
    </source>
</evidence>
<gene>
    <name evidence="1" type="ORF">PEVE_00022691</name>
</gene>
<protein>
    <recommendedName>
        <fullName evidence="3">DUF115 domain-containing protein</fullName>
    </recommendedName>
</protein>
<keyword evidence="2" id="KW-1185">Reference proteome</keyword>